<dbReference type="Gene3D" id="3.20.80.10">
    <property type="entry name" value="Regulatory factor, effector binding domain"/>
    <property type="match status" value="1"/>
</dbReference>
<evidence type="ECO:0000313" key="2">
    <source>
        <dbReference type="EMBL" id="ROT78435.1"/>
    </source>
</evidence>
<dbReference type="Pfam" id="PF04832">
    <property type="entry name" value="SOUL"/>
    <property type="match status" value="1"/>
</dbReference>
<dbReference type="PANTHER" id="PTHR11220">
    <property type="entry name" value="HEME-BINDING PROTEIN-RELATED"/>
    <property type="match status" value="1"/>
</dbReference>
<comment type="similarity">
    <text evidence="1">Belongs to the HEBP family.</text>
</comment>
<reference evidence="2 3" key="1">
    <citation type="submission" date="2018-04" db="EMBL/GenBank/DDBJ databases">
        <authorList>
            <person name="Zhang X."/>
            <person name="Yuan J."/>
            <person name="Li F."/>
            <person name="Xiang J."/>
        </authorList>
    </citation>
    <scope>NUCLEOTIDE SEQUENCE [LARGE SCALE GENOMIC DNA]</scope>
    <source>
        <tissue evidence="2">Muscle</tissue>
    </source>
</reference>
<name>A0A423TPR6_PENVA</name>
<dbReference type="AlphaFoldDB" id="A0A423TPR6"/>
<dbReference type="Proteomes" id="UP000283509">
    <property type="component" value="Unassembled WGS sequence"/>
</dbReference>
<dbReference type="InterPro" id="IPR006917">
    <property type="entry name" value="SOUL_heme-bd"/>
</dbReference>
<sequence>MTAPVTMMEEPLDGDANRYQMCFYIPAAHQLEPPKPTDPNVYIEVRPRLTVAARTFGGWVSKMREWVTRKDDLERDLKAAGNRRRLHTFLRSWLRFPHEVQEPENGVVRRGPVRTAAVLVPPRRRRPRAGRDGAAPEGLRRRFRIAASGMTTFCTCKILL</sequence>
<evidence type="ECO:0000256" key="1">
    <source>
        <dbReference type="ARBA" id="ARBA00009817"/>
    </source>
</evidence>
<comment type="caution">
    <text evidence="2">The sequence shown here is derived from an EMBL/GenBank/DDBJ whole genome shotgun (WGS) entry which is preliminary data.</text>
</comment>
<dbReference type="InterPro" id="IPR011256">
    <property type="entry name" value="Reg_factor_effector_dom_sf"/>
</dbReference>
<dbReference type="SUPFAM" id="SSF55136">
    <property type="entry name" value="Probable bacterial effector-binding domain"/>
    <property type="match status" value="1"/>
</dbReference>
<proteinExistence type="inferred from homology"/>
<dbReference type="PANTHER" id="PTHR11220:SF1">
    <property type="entry name" value="HEME-BINDING PROTEIN 2"/>
    <property type="match status" value="1"/>
</dbReference>
<dbReference type="OrthoDB" id="9944327at2759"/>
<keyword evidence="3" id="KW-1185">Reference proteome</keyword>
<organism evidence="2 3">
    <name type="scientific">Penaeus vannamei</name>
    <name type="common">Whiteleg shrimp</name>
    <name type="synonym">Litopenaeus vannamei</name>
    <dbReference type="NCBI Taxonomy" id="6689"/>
    <lineage>
        <taxon>Eukaryota</taxon>
        <taxon>Metazoa</taxon>
        <taxon>Ecdysozoa</taxon>
        <taxon>Arthropoda</taxon>
        <taxon>Crustacea</taxon>
        <taxon>Multicrustacea</taxon>
        <taxon>Malacostraca</taxon>
        <taxon>Eumalacostraca</taxon>
        <taxon>Eucarida</taxon>
        <taxon>Decapoda</taxon>
        <taxon>Dendrobranchiata</taxon>
        <taxon>Penaeoidea</taxon>
        <taxon>Penaeidae</taxon>
        <taxon>Penaeus</taxon>
    </lineage>
</organism>
<reference evidence="2 3" key="2">
    <citation type="submission" date="2019-01" db="EMBL/GenBank/DDBJ databases">
        <title>The decoding of complex shrimp genome reveals the adaptation for benthos swimmer, frequently molting mechanism and breeding impact on genome.</title>
        <authorList>
            <person name="Sun Y."/>
            <person name="Gao Y."/>
            <person name="Yu Y."/>
        </authorList>
    </citation>
    <scope>NUCLEOTIDE SEQUENCE [LARGE SCALE GENOMIC DNA]</scope>
    <source>
        <tissue evidence="2">Muscle</tissue>
    </source>
</reference>
<accession>A0A423TPR6</accession>
<dbReference type="EMBL" id="QCYY01001379">
    <property type="protein sequence ID" value="ROT78435.1"/>
    <property type="molecule type" value="Genomic_DNA"/>
</dbReference>
<protein>
    <submittedName>
        <fullName evidence="2">Heme-binding protein 2</fullName>
    </submittedName>
</protein>
<evidence type="ECO:0000313" key="3">
    <source>
        <dbReference type="Proteomes" id="UP000283509"/>
    </source>
</evidence>
<gene>
    <name evidence="2" type="ORF">C7M84_002850</name>
</gene>